<organism evidence="3">
    <name type="scientific">Noctiluca scintillans</name>
    <name type="common">Sea sparkle</name>
    <name type="synonym">Red tide dinoflagellate</name>
    <dbReference type="NCBI Taxonomy" id="2966"/>
    <lineage>
        <taxon>Eukaryota</taxon>
        <taxon>Sar</taxon>
        <taxon>Alveolata</taxon>
        <taxon>Dinophyceae</taxon>
        <taxon>Noctilucales</taxon>
        <taxon>Noctilucaceae</taxon>
        <taxon>Noctiluca</taxon>
    </lineage>
</organism>
<name>A0A7S1ASV7_NOCSC</name>
<sequence>MDPFPKPLPLADPGYPWVYGNGICAAVELTQQVQMDRLAKQVRTLQSQHGEVSRVMEEHAQLRHVVDEHGQRLLALQDPDGNRYSVETTREIFACDIADMHAALQVARGRISRLEGTVGAHTTRFKDLDSYMAETESAHRKVDALSRALEVSEVEHYSSVEDLEGRIREHLVLSNLAVETKAQDAVNSMMAEIDALGVQARDALDKVVGDQDAKMETLMETFSVKLGDSQSLLMERLSQVDKRVARLADTHDAKIEDYSARVTSSVLEEIVNLSKCFERTLSTTLNSVTPEDLPELSRAYDEKLESCCARANGLLLEHLARSAQAQETTLGDHTLATQSMLEEMERSSRDRDLEFEAHTAALKSVRQELDDLTRNHAEKLEAHKALTNSAILEHLERASESQHMKLEEHTQASNALLEEVLALSQDQLSKFEERSVWAESTMREELLKWSQAYEHQLEEHSAQAKSDMWEDLARLAECQDAKLEEHTLMITQDHEQKLEVFFARVKSSLHEEAKPPLHEDGQNAVLEELARISKDHNAKLEELVCLSKDHGAKLEDRREVWAPFEDVEARLEELRMVSQQHDTTLEMHIAHSTDGLAQLSAENEAMMQAHSDELEARFKDMIAVVDSKHGEEVGELRNKIERVTKDYQGKLAETKGFIAQEFVNTCNANELLEELAALSKDHGAKLVVLEELSSLGKDCDAKLAEASLRLEELTKFPDKLQTPGKSNLKKTKASTHESERLNERINRCSEELDNFRREFRAKLDDHVKNSDLASTSMMDQIMRISKEYKENAASERDVLLAEFSRFTKDRDAKFEEHQIHTRRLISQQVATLPAQKGVLKSNLKRPQDDSMEQQGKQKSEFLMMQEAHTESCKAIRMLEELAVSHEELARQSQDQHAQFEELKLASTSSLQDLMTVSQDHGAKLQEHTLVHSSLKAWSQQAETREAELEELIVSGNCSIERFGGDLANLAHDSEVRVVELREMMHGVESWMQDEIARMSAKQATEVDFARMSESIEAEFEQAARNKDAIDELKETMKQESLVAREMASHRDRERAALLECVATSEVQVRDELARVCKEQAEVFRADLARTTGDLGWGREQDSRREEDFRAMTSRLDAVEHQLLADAERVHASEGEHSALSHNVAELSMAVECLETGLRGMDSTATQRHEAAAQEAAELCQRVDEVRRMRLRSSDVEGSLILSDDLHGFDALEANDDVQEIRKTVNELVILSRAQGAHLQELDARGVKAELQLRLDRELPELSRHLGRAASPALRWTGLGLAGSSETPRSDAISELLGS</sequence>
<keyword evidence="1" id="KW-0175">Coiled coil</keyword>
<evidence type="ECO:0000313" key="3">
    <source>
        <dbReference type="EMBL" id="CAD8863994.1"/>
    </source>
</evidence>
<evidence type="ECO:0000256" key="2">
    <source>
        <dbReference type="SAM" id="MobiDB-lite"/>
    </source>
</evidence>
<reference evidence="3" key="1">
    <citation type="submission" date="2021-01" db="EMBL/GenBank/DDBJ databases">
        <authorList>
            <person name="Corre E."/>
            <person name="Pelletier E."/>
            <person name="Niang G."/>
            <person name="Scheremetjew M."/>
            <person name="Finn R."/>
            <person name="Kale V."/>
            <person name="Holt S."/>
            <person name="Cochrane G."/>
            <person name="Meng A."/>
            <person name="Brown T."/>
            <person name="Cohen L."/>
        </authorList>
    </citation>
    <scope>NUCLEOTIDE SEQUENCE</scope>
</reference>
<protein>
    <submittedName>
        <fullName evidence="3">Uncharacterized protein</fullName>
    </submittedName>
</protein>
<dbReference type="EMBL" id="HBFQ01053933">
    <property type="protein sequence ID" value="CAD8863994.1"/>
    <property type="molecule type" value="Transcribed_RNA"/>
</dbReference>
<feature type="region of interest" description="Disordered" evidence="2">
    <location>
        <begin position="1279"/>
        <end position="1298"/>
    </location>
</feature>
<feature type="coiled-coil region" evidence="1">
    <location>
        <begin position="355"/>
        <end position="382"/>
    </location>
</feature>
<accession>A0A7S1ASV7</accession>
<feature type="region of interest" description="Disordered" evidence="2">
    <location>
        <begin position="719"/>
        <end position="740"/>
    </location>
</feature>
<evidence type="ECO:0000256" key="1">
    <source>
        <dbReference type="SAM" id="Coils"/>
    </source>
</evidence>
<gene>
    <name evidence="3" type="ORF">NSCI0253_LOCUS38349</name>
</gene>
<proteinExistence type="predicted"/>